<name>A0ABS1YB08_9ACTN</name>
<comment type="caution">
    <text evidence="1">The sequence shown here is derived from an EMBL/GenBank/DDBJ whole genome shotgun (WGS) entry which is preliminary data.</text>
</comment>
<sequence>MTGRNEDTGAAYRVTHGAERRWQAVAAAAGLLVALLNFSAAFGHSAPAHSGEYGRGYTENNASEYIRADGVDFREVVQELRPAAVPVPPGYSFAADADELVAGLGNEPAVIQVTAVRGTYAGWAACAWKADWLTAQAAGDKPRSAMASAMLREVPPWPLVVQTDGGGIRQQYRKVAESAEREDVSAVRDDVRDNCPRHLIGKSR</sequence>
<gene>
    <name evidence="1" type="ORF">JM949_03035</name>
</gene>
<dbReference type="EMBL" id="JAEVHL010000007">
    <property type="protein sequence ID" value="MBM0274514.1"/>
    <property type="molecule type" value="Genomic_DNA"/>
</dbReference>
<organism evidence="1 2">
    <name type="scientific">Micromonospora tarensis</name>
    <dbReference type="NCBI Taxonomy" id="2806100"/>
    <lineage>
        <taxon>Bacteria</taxon>
        <taxon>Bacillati</taxon>
        <taxon>Actinomycetota</taxon>
        <taxon>Actinomycetes</taxon>
        <taxon>Micromonosporales</taxon>
        <taxon>Micromonosporaceae</taxon>
        <taxon>Micromonospora</taxon>
    </lineage>
</organism>
<dbReference type="RefSeq" id="WP_203146937.1">
    <property type="nucleotide sequence ID" value="NZ_JAEVHL010000007.1"/>
</dbReference>
<accession>A0ABS1YB08</accession>
<evidence type="ECO:0008006" key="3">
    <source>
        <dbReference type="Google" id="ProtNLM"/>
    </source>
</evidence>
<evidence type="ECO:0000313" key="1">
    <source>
        <dbReference type="EMBL" id="MBM0274514.1"/>
    </source>
</evidence>
<evidence type="ECO:0000313" key="2">
    <source>
        <dbReference type="Proteomes" id="UP000622245"/>
    </source>
</evidence>
<protein>
    <recommendedName>
        <fullName evidence="3">DUF732 domain-containing protein</fullName>
    </recommendedName>
</protein>
<proteinExistence type="predicted"/>
<dbReference type="Proteomes" id="UP000622245">
    <property type="component" value="Unassembled WGS sequence"/>
</dbReference>
<keyword evidence="2" id="KW-1185">Reference proteome</keyword>
<reference evidence="1 2" key="1">
    <citation type="submission" date="2021-01" db="EMBL/GenBank/DDBJ databases">
        <title>Draft genome sequence of Micromonospora sp. strain STR1s_6.</title>
        <authorList>
            <person name="Karlyshev A."/>
            <person name="Jawad R."/>
        </authorList>
    </citation>
    <scope>NUCLEOTIDE SEQUENCE [LARGE SCALE GENOMIC DNA]</scope>
    <source>
        <strain evidence="1 2">STR1S-6</strain>
    </source>
</reference>